<evidence type="ECO:0000313" key="14">
    <source>
        <dbReference type="Proteomes" id="UP000284322"/>
    </source>
</evidence>
<dbReference type="HAMAP" id="MF_02094">
    <property type="entry name" value="Edd"/>
    <property type="match status" value="1"/>
</dbReference>
<feature type="binding site" evidence="9">
    <location>
        <position position="156"/>
    </location>
    <ligand>
        <name>[4Fe-4S] cluster</name>
        <dbReference type="ChEBI" id="CHEBI:49883"/>
    </ligand>
</feature>
<keyword evidence="8 9" id="KW-0119">Carbohydrate metabolism</keyword>
<dbReference type="InterPro" id="IPR042096">
    <property type="entry name" value="Dihydro-acid_dehy_C"/>
</dbReference>
<dbReference type="SUPFAM" id="SSF143975">
    <property type="entry name" value="IlvD/EDD N-terminal domain-like"/>
    <property type="match status" value="1"/>
</dbReference>
<dbReference type="InterPro" id="IPR004786">
    <property type="entry name" value="6-phosphgluc_deHydtase"/>
</dbReference>
<feature type="domain" description="Dihydroxy-acid/6-phosphogluconate dehydratase N-terminal" evidence="11">
    <location>
        <begin position="68"/>
        <end position="378"/>
    </location>
</feature>
<evidence type="ECO:0000256" key="5">
    <source>
        <dbReference type="ARBA" id="ARBA00023014"/>
    </source>
</evidence>
<reference evidence="13 14" key="1">
    <citation type="submission" date="2018-09" db="EMBL/GenBank/DDBJ databases">
        <title>Altererythrobacter sp.Ery1 and Ery12, the genome sequencing of novel strains in genus Alterythrobacter.</title>
        <authorList>
            <person name="Cheng H."/>
            <person name="Wu Y.-H."/>
            <person name="Fang C."/>
            <person name="Xu X.-W."/>
        </authorList>
    </citation>
    <scope>NUCLEOTIDE SEQUENCE [LARGE SCALE GENOMIC DNA]</scope>
    <source>
        <strain evidence="13 14">Ery12</strain>
    </source>
</reference>
<keyword evidence="2 9" id="KW-0004">4Fe-4S</keyword>
<dbReference type="EMBL" id="RAHJ01000018">
    <property type="protein sequence ID" value="RJX68120.1"/>
    <property type="molecule type" value="Genomic_DNA"/>
</dbReference>
<evidence type="ECO:0000256" key="4">
    <source>
        <dbReference type="ARBA" id="ARBA00023004"/>
    </source>
</evidence>
<dbReference type="OrthoDB" id="9807077at2"/>
<dbReference type="Proteomes" id="UP000284322">
    <property type="component" value="Unassembled WGS sequence"/>
</dbReference>
<dbReference type="GO" id="GO:0046872">
    <property type="term" value="F:metal ion binding"/>
    <property type="evidence" value="ECO:0007669"/>
    <property type="project" value="UniProtKB-KW"/>
</dbReference>
<dbReference type="PROSITE" id="PS00887">
    <property type="entry name" value="ILVD_EDD_2"/>
    <property type="match status" value="1"/>
</dbReference>
<evidence type="ECO:0000256" key="2">
    <source>
        <dbReference type="ARBA" id="ARBA00022485"/>
    </source>
</evidence>
<comment type="pathway">
    <text evidence="9">Carbohydrate metabolism; Entner-Doudoroff pathway.</text>
</comment>
<dbReference type="UniPathway" id="UPA00226"/>
<keyword evidence="14" id="KW-1185">Reference proteome</keyword>
<evidence type="ECO:0000259" key="12">
    <source>
        <dbReference type="Pfam" id="PF24877"/>
    </source>
</evidence>
<organism evidence="13 14">
    <name type="scientific">Tsuneonella suprasediminis</name>
    <dbReference type="NCBI Taxonomy" id="2306996"/>
    <lineage>
        <taxon>Bacteria</taxon>
        <taxon>Pseudomonadati</taxon>
        <taxon>Pseudomonadota</taxon>
        <taxon>Alphaproteobacteria</taxon>
        <taxon>Sphingomonadales</taxon>
        <taxon>Erythrobacteraceae</taxon>
        <taxon>Tsuneonella</taxon>
    </lineage>
</organism>
<dbReference type="InterPro" id="IPR056740">
    <property type="entry name" value="ILV_EDD_C"/>
</dbReference>
<dbReference type="EC" id="4.2.1.12" evidence="9 10"/>
<keyword evidence="6 9" id="KW-0311">Gluconate utilization</keyword>
<dbReference type="Pfam" id="PF00920">
    <property type="entry name" value="ILVD_EDD_N"/>
    <property type="match status" value="1"/>
</dbReference>
<keyword evidence="3 9" id="KW-0479">Metal-binding</keyword>
<proteinExistence type="inferred from homology"/>
<name>A0A419R2C6_9SPHN</name>
<dbReference type="Gene3D" id="3.50.30.80">
    <property type="entry name" value="IlvD/EDD C-terminal domain-like"/>
    <property type="match status" value="1"/>
</dbReference>
<dbReference type="GO" id="GO:0005829">
    <property type="term" value="C:cytosol"/>
    <property type="evidence" value="ECO:0007669"/>
    <property type="project" value="TreeGrafter"/>
</dbReference>
<comment type="similarity">
    <text evidence="1 9">Belongs to the IlvD/Edd family.</text>
</comment>
<dbReference type="RefSeq" id="WP_120109314.1">
    <property type="nucleotide sequence ID" value="NZ_RAHJ01000018.1"/>
</dbReference>
<gene>
    <name evidence="9" type="primary">edd</name>
    <name evidence="13" type="ORF">D6858_09405</name>
</gene>
<dbReference type="PANTHER" id="PTHR43661:SF1">
    <property type="entry name" value="PHOSPHOGLUCONATE DEHYDRATASE"/>
    <property type="match status" value="1"/>
</dbReference>
<keyword evidence="5 9" id="KW-0411">Iron-sulfur</keyword>
<protein>
    <recommendedName>
        <fullName evidence="9 10">Phosphogluconate dehydratase</fullName>
        <ecNumber evidence="9 10">4.2.1.12</ecNumber>
    </recommendedName>
</protein>
<dbReference type="SUPFAM" id="SSF52016">
    <property type="entry name" value="LeuD/IlvD-like"/>
    <property type="match status" value="1"/>
</dbReference>
<dbReference type="NCBIfam" id="TIGR01196">
    <property type="entry name" value="edd"/>
    <property type="match status" value="1"/>
</dbReference>
<dbReference type="GO" id="GO:0004456">
    <property type="term" value="F:phosphogluconate dehydratase activity"/>
    <property type="evidence" value="ECO:0007669"/>
    <property type="project" value="UniProtKB-UniRule"/>
</dbReference>
<evidence type="ECO:0000256" key="7">
    <source>
        <dbReference type="ARBA" id="ARBA00023239"/>
    </source>
</evidence>
<dbReference type="Pfam" id="PF24877">
    <property type="entry name" value="ILV_EDD_C"/>
    <property type="match status" value="1"/>
</dbReference>
<dbReference type="InterPro" id="IPR020558">
    <property type="entry name" value="DiOHA_6PGluconate_deHydtase_CS"/>
</dbReference>
<feature type="domain" description="Dihydroxy-acid/6-phosphogluconate dehydratase C-terminal" evidence="12">
    <location>
        <begin position="405"/>
        <end position="592"/>
    </location>
</feature>
<comment type="cofactor">
    <cofactor evidence="9">
        <name>[4Fe-4S] cluster</name>
        <dbReference type="ChEBI" id="CHEBI:49883"/>
    </cofactor>
    <text evidence="9">Binds 1 [4Fe-4S] cluster.</text>
</comment>
<comment type="function">
    <text evidence="9">Catalyzes the dehydration of 6-phospho-D-gluconate to 2-dehydro-3-deoxy-6-phospho-D-gluconate.</text>
</comment>
<dbReference type="GO" id="GO:0051539">
    <property type="term" value="F:4 iron, 4 sulfur cluster binding"/>
    <property type="evidence" value="ECO:0007669"/>
    <property type="project" value="UniProtKB-UniRule"/>
</dbReference>
<evidence type="ECO:0000256" key="10">
    <source>
        <dbReference type="NCBIfam" id="TIGR01196"/>
    </source>
</evidence>
<dbReference type="GO" id="GO:0019521">
    <property type="term" value="P:D-gluconate metabolic process"/>
    <property type="evidence" value="ECO:0007669"/>
    <property type="project" value="UniProtKB-KW"/>
</dbReference>
<evidence type="ECO:0000256" key="3">
    <source>
        <dbReference type="ARBA" id="ARBA00022723"/>
    </source>
</evidence>
<evidence type="ECO:0000259" key="11">
    <source>
        <dbReference type="Pfam" id="PF00920"/>
    </source>
</evidence>
<keyword evidence="7 9" id="KW-0456">Lyase</keyword>
<evidence type="ECO:0000256" key="1">
    <source>
        <dbReference type="ARBA" id="ARBA00006486"/>
    </source>
</evidence>
<feature type="binding site" evidence="9">
    <location>
        <position position="223"/>
    </location>
    <ligand>
        <name>[4Fe-4S] cluster</name>
        <dbReference type="ChEBI" id="CHEBI:49883"/>
    </ligand>
</feature>
<accession>A0A419R2C6</accession>
<dbReference type="PROSITE" id="PS00886">
    <property type="entry name" value="ILVD_EDD_1"/>
    <property type="match status" value="1"/>
</dbReference>
<dbReference type="InterPro" id="IPR000581">
    <property type="entry name" value="ILV_EDD_N"/>
</dbReference>
<dbReference type="PANTHER" id="PTHR43661">
    <property type="entry name" value="D-XYLONATE DEHYDRATASE"/>
    <property type="match status" value="1"/>
</dbReference>
<comment type="caution">
    <text evidence="13">The sequence shown here is derived from an EMBL/GenBank/DDBJ whole genome shotgun (WGS) entry which is preliminary data.</text>
</comment>
<comment type="catalytic activity">
    <reaction evidence="9">
        <text>6-phospho-D-gluconate = 2-dehydro-3-deoxy-6-phospho-D-gluconate + H2O</text>
        <dbReference type="Rhea" id="RHEA:17277"/>
        <dbReference type="ChEBI" id="CHEBI:15377"/>
        <dbReference type="ChEBI" id="CHEBI:57569"/>
        <dbReference type="ChEBI" id="CHEBI:58759"/>
        <dbReference type="EC" id="4.2.1.12"/>
    </reaction>
</comment>
<dbReference type="AlphaFoldDB" id="A0A419R2C6"/>
<sequence>MSNLNDTVHRVTQRIVANSRDSRRRYLDLMDRERERQPDRNSLSCSNLAHGFAAALEDQQAIKTNRGPNLAIVTAYNDMLSAHQPYGTYPPQMKVWAREVGATAQVAGGTPAMCDGVTQGQDGMELSLFSRDVIALSTTVAMSHAMYDGMFLLGICDKIVPGLFMGAARFGHLPAIFIPSGPMPTGIANKQKQKVRQLYAEGKATRAELLDSESASYHSPGTCTFYGTANSNQMMMEMMGLHIPGAAFVQPGTPLRQALSRAAVHRLAQIADDPAHSFARCIDEKAIVNAAVGLLATGGSTNHAIHLPAMARAAGIAFDWNDLAELSGVVPLVTRVYPNGSGDVNHFQDAGGMGYVIGTLLSEGLAHRDIVTVGGDDLSIYAQEPWLDGDALEWRDVGKSGDPEMLRPASDPFQADGGMRLVEGNLGRACFKTSAVEPERWTVEAPCRVFETQAAVADAFSKGELDCDVVVVVRFQGPRANGMPELHKLTPPLGVLQDRGYRVALVTDGRMSGASGKVPAAIHCTPEALGGGPLARLRDGDIVRLCAQTGELSTTADLDAREPVVVTEDEHGMGRELFAMFRANADSAEKGASSMLALAGL</sequence>
<dbReference type="GO" id="GO:0009255">
    <property type="term" value="P:Entner-Doudoroff pathway through 6-phosphogluconate"/>
    <property type="evidence" value="ECO:0007669"/>
    <property type="project" value="UniProtKB-UniRule"/>
</dbReference>
<evidence type="ECO:0000256" key="8">
    <source>
        <dbReference type="ARBA" id="ARBA00023277"/>
    </source>
</evidence>
<evidence type="ECO:0000256" key="6">
    <source>
        <dbReference type="ARBA" id="ARBA00023064"/>
    </source>
</evidence>
<dbReference type="InterPro" id="IPR037237">
    <property type="entry name" value="IlvD/EDD_N"/>
</dbReference>
<evidence type="ECO:0000256" key="9">
    <source>
        <dbReference type="HAMAP-Rule" id="MF_02094"/>
    </source>
</evidence>
<evidence type="ECO:0000313" key="13">
    <source>
        <dbReference type="EMBL" id="RJX68120.1"/>
    </source>
</evidence>
<keyword evidence="4 9" id="KW-0408">Iron</keyword>